<feature type="domain" description="RNA polymerase sigma factor 70 region 4 type 2" evidence="6">
    <location>
        <begin position="119"/>
        <end position="165"/>
    </location>
</feature>
<dbReference type="InterPro" id="IPR013325">
    <property type="entry name" value="RNA_pol_sigma_r2"/>
</dbReference>
<sequence length="187" mass="22321">MEPGKKEIDEQVFSEIYVNYYSRMLRFAYAYLMNKEDAENIVQDIFAYLWGNRSLLKEVRHLQAFLFMLVKRRCIDFLRLKINNSASSLSEIENEELEYKLYSLETLDEESVTEEEMQRMLHKAIEHLPEKCRYIFIQAKINHKKYREIAAETGLSIQTIKNQMTIAIGKLQTELRRFLPFLMFVLG</sequence>
<proteinExistence type="inferred from homology"/>
<accession>A0A449I1Q1</accession>
<dbReference type="OrthoDB" id="1453134at2"/>
<dbReference type="InterPro" id="IPR013324">
    <property type="entry name" value="RNA_pol_sigma_r3/r4-like"/>
</dbReference>
<feature type="domain" description="RNA polymerase sigma-70 region 2" evidence="5">
    <location>
        <begin position="17"/>
        <end position="79"/>
    </location>
</feature>
<dbReference type="InterPro" id="IPR014284">
    <property type="entry name" value="RNA_pol_sigma-70_dom"/>
</dbReference>
<dbReference type="NCBIfam" id="TIGR02937">
    <property type="entry name" value="sigma70-ECF"/>
    <property type="match status" value="1"/>
</dbReference>
<dbReference type="SUPFAM" id="SSF88659">
    <property type="entry name" value="Sigma3 and sigma4 domains of RNA polymerase sigma factors"/>
    <property type="match status" value="1"/>
</dbReference>
<evidence type="ECO:0000256" key="4">
    <source>
        <dbReference type="ARBA" id="ARBA00023163"/>
    </source>
</evidence>
<evidence type="ECO:0000256" key="1">
    <source>
        <dbReference type="ARBA" id="ARBA00010641"/>
    </source>
</evidence>
<dbReference type="NCBIfam" id="TIGR02985">
    <property type="entry name" value="Sig70_bacteroi1"/>
    <property type="match status" value="1"/>
</dbReference>
<keyword evidence="2" id="KW-0805">Transcription regulation</keyword>
<dbReference type="InterPro" id="IPR007627">
    <property type="entry name" value="RNA_pol_sigma70_r2"/>
</dbReference>
<dbReference type="AlphaFoldDB" id="A0A449I1Q1"/>
<dbReference type="InterPro" id="IPR014327">
    <property type="entry name" value="RNA_pol_sigma70_bacteroid"/>
</dbReference>
<dbReference type="Pfam" id="PF08281">
    <property type="entry name" value="Sigma70_r4_2"/>
    <property type="match status" value="1"/>
</dbReference>
<dbReference type="InterPro" id="IPR039425">
    <property type="entry name" value="RNA_pol_sigma-70-like"/>
</dbReference>
<organism evidence="7 8">
    <name type="scientific">Prevotella heparinolytica</name>
    <dbReference type="NCBI Taxonomy" id="28113"/>
    <lineage>
        <taxon>Bacteria</taxon>
        <taxon>Pseudomonadati</taxon>
        <taxon>Bacteroidota</taxon>
        <taxon>Bacteroidia</taxon>
        <taxon>Bacteroidales</taxon>
        <taxon>Bacteroidaceae</taxon>
        <taxon>Bacteroides</taxon>
    </lineage>
</organism>
<dbReference type="GO" id="GO:0006352">
    <property type="term" value="P:DNA-templated transcription initiation"/>
    <property type="evidence" value="ECO:0007669"/>
    <property type="project" value="InterPro"/>
</dbReference>
<comment type="similarity">
    <text evidence="1">Belongs to the sigma-70 factor family. ECF subfamily.</text>
</comment>
<dbReference type="GO" id="GO:0016987">
    <property type="term" value="F:sigma factor activity"/>
    <property type="evidence" value="ECO:0007669"/>
    <property type="project" value="UniProtKB-KW"/>
</dbReference>
<dbReference type="InterPro" id="IPR036388">
    <property type="entry name" value="WH-like_DNA-bd_sf"/>
</dbReference>
<reference evidence="7 8" key="1">
    <citation type="submission" date="2019-02" db="EMBL/GenBank/DDBJ databases">
        <authorList>
            <consortium name="Pathogen Informatics"/>
        </authorList>
    </citation>
    <scope>NUCLEOTIDE SEQUENCE [LARGE SCALE GENOMIC DNA]</scope>
    <source>
        <strain evidence="7 8">3012STDY7078512</strain>
    </source>
</reference>
<dbReference type="InterPro" id="IPR013249">
    <property type="entry name" value="RNA_pol_sigma70_r4_t2"/>
</dbReference>
<keyword evidence="3" id="KW-0731">Sigma factor</keyword>
<evidence type="ECO:0000259" key="6">
    <source>
        <dbReference type="Pfam" id="PF08281"/>
    </source>
</evidence>
<dbReference type="Gene3D" id="1.10.1740.10">
    <property type="match status" value="1"/>
</dbReference>
<evidence type="ECO:0000313" key="8">
    <source>
        <dbReference type="Proteomes" id="UP000396835"/>
    </source>
</evidence>
<evidence type="ECO:0000313" key="7">
    <source>
        <dbReference type="EMBL" id="VFB13349.1"/>
    </source>
</evidence>
<dbReference type="Gene3D" id="1.10.10.10">
    <property type="entry name" value="Winged helix-like DNA-binding domain superfamily/Winged helix DNA-binding domain"/>
    <property type="match status" value="1"/>
</dbReference>
<name>A0A449I1Q1_9BACE</name>
<dbReference type="GO" id="GO:0003677">
    <property type="term" value="F:DNA binding"/>
    <property type="evidence" value="ECO:0007669"/>
    <property type="project" value="InterPro"/>
</dbReference>
<dbReference type="SUPFAM" id="SSF88946">
    <property type="entry name" value="Sigma2 domain of RNA polymerase sigma factors"/>
    <property type="match status" value="1"/>
</dbReference>
<evidence type="ECO:0000259" key="5">
    <source>
        <dbReference type="Pfam" id="PF04542"/>
    </source>
</evidence>
<evidence type="ECO:0000256" key="3">
    <source>
        <dbReference type="ARBA" id="ARBA00023082"/>
    </source>
</evidence>
<gene>
    <name evidence="7" type="primary">sigV</name>
    <name evidence="7" type="ORF">NCTC7812_00872</name>
</gene>
<protein>
    <submittedName>
        <fullName evidence="7">RNA polymerase ECF-type sigma factor</fullName>
    </submittedName>
</protein>
<dbReference type="Proteomes" id="UP000396835">
    <property type="component" value="Unassembled WGS sequence"/>
</dbReference>
<dbReference type="EMBL" id="CAACYH010000004">
    <property type="protein sequence ID" value="VFB13349.1"/>
    <property type="molecule type" value="Genomic_DNA"/>
</dbReference>
<dbReference type="Pfam" id="PF04542">
    <property type="entry name" value="Sigma70_r2"/>
    <property type="match status" value="1"/>
</dbReference>
<evidence type="ECO:0000256" key="2">
    <source>
        <dbReference type="ARBA" id="ARBA00023015"/>
    </source>
</evidence>
<dbReference type="PANTHER" id="PTHR43133">
    <property type="entry name" value="RNA POLYMERASE ECF-TYPE SIGMA FACTO"/>
    <property type="match status" value="1"/>
</dbReference>
<keyword evidence="4" id="KW-0804">Transcription</keyword>
<dbReference type="PANTHER" id="PTHR43133:SF46">
    <property type="entry name" value="RNA POLYMERASE SIGMA-70 FACTOR ECF SUBFAMILY"/>
    <property type="match status" value="1"/>
</dbReference>
<dbReference type="RefSeq" id="WP_131751752.1">
    <property type="nucleotide sequence ID" value="NZ_CAACYH010000004.1"/>
</dbReference>